<dbReference type="AlphaFoldDB" id="A0A0B7NQV7"/>
<name>A0A0B7NQV7_9FUNG</name>
<feature type="region of interest" description="Disordered" evidence="1">
    <location>
        <begin position="1"/>
        <end position="28"/>
    </location>
</feature>
<organism evidence="2 3">
    <name type="scientific">Parasitella parasitica</name>
    <dbReference type="NCBI Taxonomy" id="35722"/>
    <lineage>
        <taxon>Eukaryota</taxon>
        <taxon>Fungi</taxon>
        <taxon>Fungi incertae sedis</taxon>
        <taxon>Mucoromycota</taxon>
        <taxon>Mucoromycotina</taxon>
        <taxon>Mucoromycetes</taxon>
        <taxon>Mucorales</taxon>
        <taxon>Mucorineae</taxon>
        <taxon>Mucoraceae</taxon>
        <taxon>Parasitella</taxon>
    </lineage>
</organism>
<evidence type="ECO:0000313" key="3">
    <source>
        <dbReference type="Proteomes" id="UP000054107"/>
    </source>
</evidence>
<accession>A0A0B7NQV7</accession>
<dbReference type="Proteomes" id="UP000054107">
    <property type="component" value="Unassembled WGS sequence"/>
</dbReference>
<evidence type="ECO:0000313" key="2">
    <source>
        <dbReference type="EMBL" id="CEP19847.1"/>
    </source>
</evidence>
<feature type="region of interest" description="Disordered" evidence="1">
    <location>
        <begin position="93"/>
        <end position="118"/>
    </location>
</feature>
<feature type="compositionally biased region" description="Basic and acidic residues" evidence="1">
    <location>
        <begin position="109"/>
        <end position="118"/>
    </location>
</feature>
<reference evidence="2 3" key="1">
    <citation type="submission" date="2014-09" db="EMBL/GenBank/DDBJ databases">
        <authorList>
            <person name="Ellenberger Sabrina"/>
        </authorList>
    </citation>
    <scope>NUCLEOTIDE SEQUENCE [LARGE SCALE GENOMIC DNA]</scope>
    <source>
        <strain evidence="2 3">CBS 412.66</strain>
    </source>
</reference>
<feature type="compositionally biased region" description="Polar residues" evidence="1">
    <location>
        <begin position="95"/>
        <end position="105"/>
    </location>
</feature>
<protein>
    <submittedName>
        <fullName evidence="2">Uncharacterized protein</fullName>
    </submittedName>
</protein>
<gene>
    <name evidence="2" type="primary">PARPA_14165.1 scaffold 48340</name>
</gene>
<dbReference type="EMBL" id="LN734117">
    <property type="protein sequence ID" value="CEP19847.1"/>
    <property type="molecule type" value="Genomic_DNA"/>
</dbReference>
<evidence type="ECO:0000256" key="1">
    <source>
        <dbReference type="SAM" id="MobiDB-lite"/>
    </source>
</evidence>
<feature type="compositionally biased region" description="Polar residues" evidence="1">
    <location>
        <begin position="1"/>
        <end position="10"/>
    </location>
</feature>
<keyword evidence="3" id="KW-1185">Reference proteome</keyword>
<sequence length="118" mass="12039">MTAAAITSNMAAGPSSIDVPKTVDNSSATSLSPVALSVPVATPEPPVHPGALGIKMPSFAAVASPATADTTADSESLVAEIFFADYDEESHQYGKSESVLATTQEEGQEEKSANKNAE</sequence>
<proteinExistence type="predicted"/>